<protein>
    <submittedName>
        <fullName evidence="2">Uncharacterized protein</fullName>
    </submittedName>
</protein>
<gene>
    <name evidence="2" type="ORF">SAMN02745116_00650</name>
</gene>
<dbReference type="STRING" id="263852.SAMN02745116_00650"/>
<keyword evidence="1" id="KW-0472">Membrane</keyword>
<proteinExistence type="predicted"/>
<organism evidence="2 3">
    <name type="scientific">Pilibacter termitis</name>
    <dbReference type="NCBI Taxonomy" id="263852"/>
    <lineage>
        <taxon>Bacteria</taxon>
        <taxon>Bacillati</taxon>
        <taxon>Bacillota</taxon>
        <taxon>Bacilli</taxon>
        <taxon>Lactobacillales</taxon>
        <taxon>Enterococcaceae</taxon>
        <taxon>Pilibacter</taxon>
    </lineage>
</organism>
<evidence type="ECO:0000256" key="1">
    <source>
        <dbReference type="SAM" id="Phobius"/>
    </source>
</evidence>
<dbReference type="AlphaFoldDB" id="A0A1T4LED3"/>
<evidence type="ECO:0000313" key="2">
    <source>
        <dbReference type="EMBL" id="SJZ53162.1"/>
    </source>
</evidence>
<sequence length="106" mass="12207">MKKISIISTILLVILICTSFLIRQSLSFVTISDDAFLAFLFFAMLASLQLLLRTDTMRFFRDAWSKLRRKETTELAQNHSISALFSIAFIMLVFSLVTLCFSRLFP</sequence>
<accession>A0A1T4LED3</accession>
<keyword evidence="1" id="KW-1133">Transmembrane helix</keyword>
<evidence type="ECO:0000313" key="3">
    <source>
        <dbReference type="Proteomes" id="UP000190328"/>
    </source>
</evidence>
<reference evidence="3" key="1">
    <citation type="submission" date="2017-02" db="EMBL/GenBank/DDBJ databases">
        <authorList>
            <person name="Varghese N."/>
            <person name="Submissions S."/>
        </authorList>
    </citation>
    <scope>NUCLEOTIDE SEQUENCE [LARGE SCALE GENOMIC DNA]</scope>
    <source>
        <strain evidence="3">ATCC BAA-1030</strain>
    </source>
</reference>
<feature type="transmembrane region" description="Helical" evidence="1">
    <location>
        <begin position="37"/>
        <end position="60"/>
    </location>
</feature>
<dbReference type="EMBL" id="FUXI01000005">
    <property type="protein sequence ID" value="SJZ53162.1"/>
    <property type="molecule type" value="Genomic_DNA"/>
</dbReference>
<name>A0A1T4LED3_9ENTE</name>
<keyword evidence="3" id="KW-1185">Reference proteome</keyword>
<dbReference type="Proteomes" id="UP000190328">
    <property type="component" value="Unassembled WGS sequence"/>
</dbReference>
<keyword evidence="1" id="KW-0812">Transmembrane</keyword>
<feature type="transmembrane region" description="Helical" evidence="1">
    <location>
        <begin position="81"/>
        <end position="105"/>
    </location>
</feature>